<sequence length="180" mass="19830">MLDVVSKQAYRQACFASIYALIILIFTLPTGSMVEAIITAYIPTPIRIGPTIPVEGSGNVTKYSRPSTVWLNKSAFCNKQLSLNLTASLYILPPTIQKTATAFSPAIYFLELMEQELTEVRALATLGPEIILLTQSGDIKIIGVENSCEIKESEINPVTMKLCALADIITKLMLKNRIYE</sequence>
<accession>W6QEF3</accession>
<dbReference type="Proteomes" id="UP000030686">
    <property type="component" value="Unassembled WGS sequence"/>
</dbReference>
<dbReference type="OrthoDB" id="4504432at2759"/>
<protein>
    <submittedName>
        <fullName evidence="1">Genomic scaffold, ProqFM164S02</fullName>
    </submittedName>
</protein>
<keyword evidence="2" id="KW-1185">Reference proteome</keyword>
<evidence type="ECO:0000313" key="2">
    <source>
        <dbReference type="Proteomes" id="UP000030686"/>
    </source>
</evidence>
<dbReference type="AlphaFoldDB" id="W6QEF3"/>
<reference evidence="1" key="1">
    <citation type="journal article" date="2014" name="Nat. Commun.">
        <title>Multiple recent horizontal transfers of a large genomic region in cheese making fungi.</title>
        <authorList>
            <person name="Cheeseman K."/>
            <person name="Ropars J."/>
            <person name="Renault P."/>
            <person name="Dupont J."/>
            <person name="Gouzy J."/>
            <person name="Branca A."/>
            <person name="Abraham A.L."/>
            <person name="Ceppi M."/>
            <person name="Conseiller E."/>
            <person name="Debuchy R."/>
            <person name="Malagnac F."/>
            <person name="Goarin A."/>
            <person name="Silar P."/>
            <person name="Lacoste S."/>
            <person name="Sallet E."/>
            <person name="Bensimon A."/>
            <person name="Giraud T."/>
            <person name="Brygoo Y."/>
        </authorList>
    </citation>
    <scope>NUCLEOTIDE SEQUENCE [LARGE SCALE GENOMIC DNA]</scope>
    <source>
        <strain evidence="1">FM164</strain>
    </source>
</reference>
<proteinExistence type="predicted"/>
<gene>
    <name evidence="1" type="ORF">PROQFM164_S02g002735</name>
</gene>
<name>W6QEF3_PENRF</name>
<dbReference type="EMBL" id="HG792016">
    <property type="protein sequence ID" value="CDM32584.1"/>
    <property type="molecule type" value="Genomic_DNA"/>
</dbReference>
<organism evidence="1 2">
    <name type="scientific">Penicillium roqueforti (strain FM164)</name>
    <dbReference type="NCBI Taxonomy" id="1365484"/>
    <lineage>
        <taxon>Eukaryota</taxon>
        <taxon>Fungi</taxon>
        <taxon>Dikarya</taxon>
        <taxon>Ascomycota</taxon>
        <taxon>Pezizomycotina</taxon>
        <taxon>Eurotiomycetes</taxon>
        <taxon>Eurotiomycetidae</taxon>
        <taxon>Eurotiales</taxon>
        <taxon>Aspergillaceae</taxon>
        <taxon>Penicillium</taxon>
    </lineage>
</organism>
<evidence type="ECO:0000313" key="1">
    <source>
        <dbReference type="EMBL" id="CDM32584.1"/>
    </source>
</evidence>